<dbReference type="Proteomes" id="UP000656881">
    <property type="component" value="Unassembled WGS sequence"/>
</dbReference>
<protein>
    <recommendedName>
        <fullName evidence="2">DUF6571 domain-containing protein</fullName>
    </recommendedName>
</protein>
<comment type="caution">
    <text evidence="3">The sequence shown here is derived from an EMBL/GenBank/DDBJ whole genome shotgun (WGS) entry which is preliminary data.</text>
</comment>
<organism evidence="3 4">
    <name type="scientific">Streptomyces lasiicapitis</name>
    <dbReference type="NCBI Taxonomy" id="1923961"/>
    <lineage>
        <taxon>Bacteria</taxon>
        <taxon>Bacillati</taxon>
        <taxon>Actinomycetota</taxon>
        <taxon>Actinomycetes</taxon>
        <taxon>Kitasatosporales</taxon>
        <taxon>Streptomycetaceae</taxon>
        <taxon>Streptomyces</taxon>
    </lineage>
</organism>
<evidence type="ECO:0000313" key="4">
    <source>
        <dbReference type="Proteomes" id="UP000656881"/>
    </source>
</evidence>
<dbReference type="InterPro" id="IPR046701">
    <property type="entry name" value="DUF6571"/>
</dbReference>
<feature type="region of interest" description="Disordered" evidence="1">
    <location>
        <begin position="347"/>
        <end position="369"/>
    </location>
</feature>
<keyword evidence="4" id="KW-1185">Reference proteome</keyword>
<evidence type="ECO:0000259" key="2">
    <source>
        <dbReference type="Pfam" id="PF20211"/>
    </source>
</evidence>
<sequence>MDLEALRFANFTLLDDAVDDWSTLTDTLEKLERDASKGLQGTANRANWAGVNATVSKEFIGKTAGEFHDAHVQAKSIHRILLDTRDELKRHHGRLNDAIERGMKKNLTVTHTGGGGFTVQMNIHPDRAGKDTDLPEHGEGDVTALRDEIQRILDDATESDTSAGKVLKAIADQSTYGFSEVKYKDRDSAVAAVESADELSKLARKGPQDLTVREFDKLRSGLKAYAHDPLFSERFATSLGAKGTLEFWAGINEPGVNPDLNDLRQGKFDDLQKYLGLTLATATQSDSAGMVDWTRQMVDQGGQPVRTNSGALGFQVMSNLMRWGDYDDSFLHSYGTALMETEKQLTDNGERGAWQRTPNSPYLNRTGSDTGWDPVTGFLKGLSNSPGAATPFLNDTFTPKRDGHDADVSNFQYLFEKRDWPVEVDGDGESSDTGRNYLALALEAGTTGHPAGEIPTADAPPHTAEQARLMESVVHSISHDNTRLTEHPYMSDSFGQMASEYLHDMNRAMTNDSDRDTDRLFPIVGEPADFECRDVTRFLFTVGQHPEGYAAVEVGQKSYMAQLMSYHLDPDLPEAQRYAQDPHFVVESVAHGSGEVAGTLAQGRAEAVAGEAAEKDRAYEESVARWKDGILGGIGVGIGVGTSYIASPVGGAVVGGVAETVTGAVLEDLFKNAEGKAKGDAGLIMGESWDAGMNENNQYIETAAERAAKEHRRTDLPDVGEWSREAGRRGFMLSESSVNAMAPDLKTDI</sequence>
<accession>A0ABQ2MQ52</accession>
<gene>
    <name evidence="3" type="ORF">GCM10012286_70780</name>
</gene>
<name>A0ABQ2MQ52_9ACTN</name>
<dbReference type="RefSeq" id="WP_189177039.1">
    <property type="nucleotide sequence ID" value="NZ_BMNG01000019.1"/>
</dbReference>
<evidence type="ECO:0000256" key="1">
    <source>
        <dbReference type="SAM" id="MobiDB-lite"/>
    </source>
</evidence>
<evidence type="ECO:0000313" key="3">
    <source>
        <dbReference type="EMBL" id="GGO56399.1"/>
    </source>
</evidence>
<reference evidence="4" key="1">
    <citation type="journal article" date="2019" name="Int. J. Syst. Evol. Microbiol.">
        <title>The Global Catalogue of Microorganisms (GCM) 10K type strain sequencing project: providing services to taxonomists for standard genome sequencing and annotation.</title>
        <authorList>
            <consortium name="The Broad Institute Genomics Platform"/>
            <consortium name="The Broad Institute Genome Sequencing Center for Infectious Disease"/>
            <person name="Wu L."/>
            <person name="Ma J."/>
        </authorList>
    </citation>
    <scope>NUCLEOTIDE SEQUENCE [LARGE SCALE GENOMIC DNA]</scope>
    <source>
        <strain evidence="4">CGMCC 4.7349</strain>
    </source>
</reference>
<feature type="domain" description="DUF6571" evidence="2">
    <location>
        <begin position="145"/>
        <end position="672"/>
    </location>
</feature>
<feature type="compositionally biased region" description="Polar residues" evidence="1">
    <location>
        <begin position="356"/>
        <end position="369"/>
    </location>
</feature>
<dbReference type="EMBL" id="BMNG01000019">
    <property type="protein sequence ID" value="GGO56399.1"/>
    <property type="molecule type" value="Genomic_DNA"/>
</dbReference>
<dbReference type="Pfam" id="PF20211">
    <property type="entry name" value="DUF6571"/>
    <property type="match status" value="1"/>
</dbReference>
<proteinExistence type="predicted"/>